<dbReference type="Gene3D" id="3.60.15.10">
    <property type="entry name" value="Ribonuclease Z/Hydroxyacylglutathione hydrolase-like"/>
    <property type="match status" value="1"/>
</dbReference>
<dbReference type="Pfam" id="PF00753">
    <property type="entry name" value="Lactamase_B"/>
    <property type="match status" value="1"/>
</dbReference>
<dbReference type="AlphaFoldDB" id="A0A7S8HFF5"/>
<dbReference type="KEGG" id="mcui:G8O30_07770"/>
<name>A0A7S8HFF5_9BACI</name>
<gene>
    <name evidence="6" type="ORF">G8O30_07770</name>
</gene>
<reference evidence="6 7" key="1">
    <citation type="submission" date="2019-07" db="EMBL/GenBank/DDBJ databases">
        <title>Genome sequence of 2 isolates from Red Sea Mangroves.</title>
        <authorList>
            <person name="Sefrji F."/>
            <person name="Michoud G."/>
            <person name="Merlino G."/>
            <person name="Daffonchio D."/>
        </authorList>
    </citation>
    <scope>NUCLEOTIDE SEQUENCE [LARGE SCALE GENOMIC DNA]</scope>
    <source>
        <strain evidence="6 7">R1DC41</strain>
    </source>
</reference>
<keyword evidence="7" id="KW-1185">Reference proteome</keyword>
<keyword evidence="2" id="KW-0479">Metal-binding</keyword>
<evidence type="ECO:0000256" key="2">
    <source>
        <dbReference type="ARBA" id="ARBA00022723"/>
    </source>
</evidence>
<dbReference type="Proteomes" id="UP000593626">
    <property type="component" value="Chromosome"/>
</dbReference>
<dbReference type="PANTHER" id="PTHR46233:SF3">
    <property type="entry name" value="HYDROXYACYLGLUTATHIONE HYDROLASE GLOC"/>
    <property type="match status" value="1"/>
</dbReference>
<dbReference type="RefSeq" id="WP_239674402.1">
    <property type="nucleotide sequence ID" value="NZ_CP049742.1"/>
</dbReference>
<dbReference type="PANTHER" id="PTHR46233">
    <property type="entry name" value="HYDROXYACYLGLUTATHIONE HYDROLASE GLOC"/>
    <property type="match status" value="1"/>
</dbReference>
<evidence type="ECO:0000256" key="4">
    <source>
        <dbReference type="ARBA" id="ARBA00022833"/>
    </source>
</evidence>
<dbReference type="EMBL" id="CP049742">
    <property type="protein sequence ID" value="QPC46864.1"/>
    <property type="molecule type" value="Genomic_DNA"/>
</dbReference>
<dbReference type="InterPro" id="IPR001279">
    <property type="entry name" value="Metallo-B-lactamas"/>
</dbReference>
<keyword evidence="3 6" id="KW-0378">Hydrolase</keyword>
<proteinExistence type="predicted"/>
<dbReference type="SMART" id="SM00849">
    <property type="entry name" value="Lactamase_B"/>
    <property type="match status" value="1"/>
</dbReference>
<keyword evidence="4" id="KW-0862">Zinc</keyword>
<organism evidence="6 7">
    <name type="scientific">Mangrovibacillus cuniculi</name>
    <dbReference type="NCBI Taxonomy" id="2593652"/>
    <lineage>
        <taxon>Bacteria</taxon>
        <taxon>Bacillati</taxon>
        <taxon>Bacillota</taxon>
        <taxon>Bacilli</taxon>
        <taxon>Bacillales</taxon>
        <taxon>Bacillaceae</taxon>
        <taxon>Mangrovibacillus</taxon>
    </lineage>
</organism>
<dbReference type="GO" id="GO:0046872">
    <property type="term" value="F:metal ion binding"/>
    <property type="evidence" value="ECO:0007669"/>
    <property type="project" value="UniProtKB-KW"/>
</dbReference>
<feature type="domain" description="Metallo-beta-lactamase" evidence="5">
    <location>
        <begin position="12"/>
        <end position="191"/>
    </location>
</feature>
<evidence type="ECO:0000313" key="6">
    <source>
        <dbReference type="EMBL" id="QPC46864.1"/>
    </source>
</evidence>
<dbReference type="SUPFAM" id="SSF56281">
    <property type="entry name" value="Metallo-hydrolase/oxidoreductase"/>
    <property type="match status" value="1"/>
</dbReference>
<sequence>MKWNRVPLGPLQTNCYWIEKDQSVLLFDPGEEGARLVKHFEQQGLTVAAILLTHAHFDHIGAVDIVRERFNCPVYLHEKEKNWLTDASLNGSERFGLGKIVCKDGPSNILTKEQVMELEGITLNVLHTPGHSPGSVSFYCKELGIVIAGDTLFQQGIGRTDLYGGSMDVLMKSIHTKLLTLPEDTVVLSGHGNETTIGWEMEENPYLNGF</sequence>
<comment type="cofactor">
    <cofactor evidence="1">
        <name>Zn(2+)</name>
        <dbReference type="ChEBI" id="CHEBI:29105"/>
    </cofactor>
</comment>
<dbReference type="InterPro" id="IPR036866">
    <property type="entry name" value="RibonucZ/Hydroxyglut_hydro"/>
</dbReference>
<accession>A0A7S8HFF5</accession>
<evidence type="ECO:0000313" key="7">
    <source>
        <dbReference type="Proteomes" id="UP000593626"/>
    </source>
</evidence>
<dbReference type="CDD" id="cd06262">
    <property type="entry name" value="metallo-hydrolase-like_MBL-fold"/>
    <property type="match status" value="1"/>
</dbReference>
<evidence type="ECO:0000256" key="1">
    <source>
        <dbReference type="ARBA" id="ARBA00001947"/>
    </source>
</evidence>
<evidence type="ECO:0000259" key="5">
    <source>
        <dbReference type="SMART" id="SM00849"/>
    </source>
</evidence>
<evidence type="ECO:0000256" key="3">
    <source>
        <dbReference type="ARBA" id="ARBA00022801"/>
    </source>
</evidence>
<protein>
    <submittedName>
        <fullName evidence="6">MBL fold metallo-hydrolase</fullName>
    </submittedName>
</protein>
<dbReference type="InterPro" id="IPR051453">
    <property type="entry name" value="MBL_Glyoxalase_II"/>
</dbReference>
<dbReference type="GO" id="GO:0016787">
    <property type="term" value="F:hydrolase activity"/>
    <property type="evidence" value="ECO:0007669"/>
    <property type="project" value="UniProtKB-KW"/>
</dbReference>